<dbReference type="NCBIfam" id="NF037995">
    <property type="entry name" value="TRAP_S1"/>
    <property type="match status" value="1"/>
</dbReference>
<dbReference type="GO" id="GO:0030246">
    <property type="term" value="F:carbohydrate binding"/>
    <property type="evidence" value="ECO:0007669"/>
    <property type="project" value="TreeGrafter"/>
</dbReference>
<name>A0A9X2X4L0_9HYPH</name>
<dbReference type="PIRSF" id="PIRSF006470">
    <property type="entry name" value="DctB"/>
    <property type="match status" value="1"/>
</dbReference>
<organism evidence="2 3">
    <name type="scientific">Chelativorans petroleitrophicus</name>
    <dbReference type="NCBI Taxonomy" id="2975484"/>
    <lineage>
        <taxon>Bacteria</taxon>
        <taxon>Pseudomonadati</taxon>
        <taxon>Pseudomonadota</taxon>
        <taxon>Alphaproteobacteria</taxon>
        <taxon>Hyphomicrobiales</taxon>
        <taxon>Phyllobacteriaceae</taxon>
        <taxon>Chelativorans</taxon>
    </lineage>
</organism>
<dbReference type="EMBL" id="JAODNV010000001">
    <property type="protein sequence ID" value="MCT8988707.1"/>
    <property type="molecule type" value="Genomic_DNA"/>
</dbReference>
<dbReference type="Gene3D" id="3.40.190.170">
    <property type="entry name" value="Bacterial extracellular solute-binding protein, family 7"/>
    <property type="match status" value="1"/>
</dbReference>
<evidence type="ECO:0000313" key="2">
    <source>
        <dbReference type="EMBL" id="MCT8988707.1"/>
    </source>
</evidence>
<sequence length="332" mass="36217">MTRIIAIAGIGIGVGAISMAHAQDVTLRLALSSSKPHPFNTAADLFAAKVDELSGGNITIEIFPDRQLGDVKELTEGVRFGTVDMTINSSSAMADQLPAIEALQLPFLIDSYEQFAEAVTTPEAQALYADLGSSGAVALTIYEGGMRHFLTVDTKIESMDDFQGLKTRVAPVRLHLDIWNAVGVNPTPMAYGEVYTALETRTIDAVETNISSIEAEKYNEVAKEVLLTGHYMWPGLLMMNKAKYDSLTPEQQEILERAALETVKPQIEALQKFDEDLMAKLEKEDGLSFATPTPELKAKLREAVAPVYEKYVGNHPAIQPFLDVVESLRAGD</sequence>
<proteinExistence type="predicted"/>
<comment type="caution">
    <text evidence="2">The sequence shown here is derived from an EMBL/GenBank/DDBJ whole genome shotgun (WGS) entry which is preliminary data.</text>
</comment>
<dbReference type="CDD" id="cd13603">
    <property type="entry name" value="PBP2_TRAP_Siap_TeaA_like"/>
    <property type="match status" value="1"/>
</dbReference>
<protein>
    <submittedName>
        <fullName evidence="2">TRAP transporter substrate-binding protein</fullName>
    </submittedName>
</protein>
<dbReference type="PANTHER" id="PTHR33376">
    <property type="match status" value="1"/>
</dbReference>
<dbReference type="AlphaFoldDB" id="A0A9X2X4L0"/>
<evidence type="ECO:0000256" key="1">
    <source>
        <dbReference type="ARBA" id="ARBA00022729"/>
    </source>
</evidence>
<dbReference type="Proteomes" id="UP001149009">
    <property type="component" value="Unassembled WGS sequence"/>
</dbReference>
<keyword evidence="1" id="KW-0732">Signal</keyword>
<gene>
    <name evidence="2" type="ORF">NYR54_00140</name>
</gene>
<dbReference type="InterPro" id="IPR038404">
    <property type="entry name" value="TRAP_DctP_sf"/>
</dbReference>
<keyword evidence="3" id="KW-1185">Reference proteome</keyword>
<dbReference type="PANTHER" id="PTHR33376:SF2">
    <property type="entry name" value="DICARBOXYLATE-BINDING PERIPLASMIC PROTEIN"/>
    <property type="match status" value="1"/>
</dbReference>
<dbReference type="GO" id="GO:0055085">
    <property type="term" value="P:transmembrane transport"/>
    <property type="evidence" value="ECO:0007669"/>
    <property type="project" value="InterPro"/>
</dbReference>
<dbReference type="InterPro" id="IPR004682">
    <property type="entry name" value="TRAP_DctP"/>
</dbReference>
<accession>A0A9X2X4L0</accession>
<dbReference type="InterPro" id="IPR018389">
    <property type="entry name" value="DctP_fam"/>
</dbReference>
<dbReference type="NCBIfam" id="TIGR00787">
    <property type="entry name" value="dctP"/>
    <property type="match status" value="1"/>
</dbReference>
<dbReference type="RefSeq" id="WP_261513309.1">
    <property type="nucleotide sequence ID" value="NZ_JAODNV010000001.1"/>
</dbReference>
<reference evidence="2" key="1">
    <citation type="submission" date="2022-08" db="EMBL/GenBank/DDBJ databases">
        <title>Chelativorans sichuanense sp. nov., a paraffin oil-degrading bacterium isolated from a mixture of oil-based drill cuttings and paddy soil.</title>
        <authorList>
            <person name="Yu J."/>
            <person name="Liu H."/>
            <person name="Chen Q."/>
        </authorList>
    </citation>
    <scope>NUCLEOTIDE SEQUENCE</scope>
    <source>
        <strain evidence="2">SCAU 2101</strain>
    </source>
</reference>
<dbReference type="Pfam" id="PF03480">
    <property type="entry name" value="DctP"/>
    <property type="match status" value="1"/>
</dbReference>
<evidence type="ECO:0000313" key="3">
    <source>
        <dbReference type="Proteomes" id="UP001149009"/>
    </source>
</evidence>
<dbReference type="GO" id="GO:0030288">
    <property type="term" value="C:outer membrane-bounded periplasmic space"/>
    <property type="evidence" value="ECO:0007669"/>
    <property type="project" value="InterPro"/>
</dbReference>